<accession>A0ABM9ACS0</accession>
<dbReference type="InterPro" id="IPR044691">
    <property type="entry name" value="DCC1_Trx"/>
</dbReference>
<evidence type="ECO:0000313" key="1">
    <source>
        <dbReference type="EMBL" id="CAH0990990.1"/>
    </source>
</evidence>
<dbReference type="RefSeq" id="WP_237443655.1">
    <property type="nucleotide sequence ID" value="NZ_CAKLPX010000001.1"/>
</dbReference>
<evidence type="ECO:0000313" key="2">
    <source>
        <dbReference type="Proteomes" id="UP000838100"/>
    </source>
</evidence>
<protein>
    <recommendedName>
        <fullName evidence="3">DUF393 domain-containing protein</fullName>
    </recommendedName>
</protein>
<sequence>MSEPTANLYYDGSCPMCSAEMKHLAKHKTDQLCLLDIHQAELPPGKTTEDLLTVLHYKAPDGRWLTGLDATLAVWSNTLLGKALTVLRWPVIKPVADSAYNLWARKRYARLYGKAHD</sequence>
<evidence type="ECO:0008006" key="3">
    <source>
        <dbReference type="Google" id="ProtNLM"/>
    </source>
</evidence>
<dbReference type="InterPro" id="IPR007263">
    <property type="entry name" value="DCC1-like"/>
</dbReference>
<dbReference type="PANTHER" id="PTHR34290:SF2">
    <property type="entry name" value="OS04G0668800 PROTEIN"/>
    <property type="match status" value="1"/>
</dbReference>
<dbReference type="EMBL" id="CAKLPX010000001">
    <property type="protein sequence ID" value="CAH0990990.1"/>
    <property type="molecule type" value="Genomic_DNA"/>
</dbReference>
<dbReference type="Pfam" id="PF04134">
    <property type="entry name" value="DCC1-like"/>
    <property type="match status" value="1"/>
</dbReference>
<dbReference type="PANTHER" id="PTHR34290">
    <property type="entry name" value="SI:CH73-390P7.2"/>
    <property type="match status" value="1"/>
</dbReference>
<comment type="caution">
    <text evidence="1">The sequence shown here is derived from an EMBL/GenBank/DDBJ whole genome shotgun (WGS) entry which is preliminary data.</text>
</comment>
<gene>
    <name evidence="1" type="ORF">SIN8267_01091</name>
</gene>
<dbReference type="Proteomes" id="UP000838100">
    <property type="component" value="Unassembled WGS sequence"/>
</dbReference>
<reference evidence="1" key="1">
    <citation type="submission" date="2021-12" db="EMBL/GenBank/DDBJ databases">
        <authorList>
            <person name="Rodrigo-Torres L."/>
            <person name="Arahal R. D."/>
            <person name="Lucena T."/>
        </authorList>
    </citation>
    <scope>NUCLEOTIDE SEQUENCE</scope>
    <source>
        <strain evidence="1">CECT 8267</strain>
    </source>
</reference>
<proteinExistence type="predicted"/>
<name>A0ABM9ACS0_9GAMM</name>
<organism evidence="1 2">
    <name type="scientific">Sinobacterium norvegicum</name>
    <dbReference type="NCBI Taxonomy" id="1641715"/>
    <lineage>
        <taxon>Bacteria</taxon>
        <taxon>Pseudomonadati</taxon>
        <taxon>Pseudomonadota</taxon>
        <taxon>Gammaproteobacteria</taxon>
        <taxon>Cellvibrionales</taxon>
        <taxon>Spongiibacteraceae</taxon>
        <taxon>Sinobacterium</taxon>
    </lineage>
</organism>
<keyword evidence="2" id="KW-1185">Reference proteome</keyword>